<dbReference type="Pfam" id="PF00027">
    <property type="entry name" value="cNMP_binding"/>
    <property type="match status" value="1"/>
</dbReference>
<dbReference type="GO" id="GO:0005249">
    <property type="term" value="F:voltage-gated potassium channel activity"/>
    <property type="evidence" value="ECO:0007669"/>
    <property type="project" value="TreeGrafter"/>
</dbReference>
<dbReference type="PROSITE" id="PS50042">
    <property type="entry name" value="CNMP_BINDING_3"/>
    <property type="match status" value="1"/>
</dbReference>
<dbReference type="Gene3D" id="1.10.287.70">
    <property type="match status" value="1"/>
</dbReference>
<dbReference type="SUPFAM" id="SSF51206">
    <property type="entry name" value="cAMP-binding domain-like"/>
    <property type="match status" value="1"/>
</dbReference>
<gene>
    <name evidence="5" type="ORF">TTHERM_000164957</name>
</gene>
<dbReference type="KEGG" id="tet:TTHERM_000164957"/>
<dbReference type="PANTHER" id="PTHR45689">
    <property type="entry name" value="I[[H]] CHANNEL, ISOFORM E"/>
    <property type="match status" value="1"/>
</dbReference>
<organism evidence="5 6">
    <name type="scientific">Tetrahymena thermophila (strain SB210)</name>
    <dbReference type="NCBI Taxonomy" id="312017"/>
    <lineage>
        <taxon>Eukaryota</taxon>
        <taxon>Sar</taxon>
        <taxon>Alveolata</taxon>
        <taxon>Ciliophora</taxon>
        <taxon>Intramacronucleata</taxon>
        <taxon>Oligohymenophorea</taxon>
        <taxon>Hymenostomatida</taxon>
        <taxon>Tetrahymenina</taxon>
        <taxon>Tetrahymenidae</taxon>
        <taxon>Tetrahymena</taxon>
    </lineage>
</organism>
<feature type="transmembrane region" description="Helical" evidence="3">
    <location>
        <begin position="353"/>
        <end position="374"/>
    </location>
</feature>
<keyword evidence="1" id="KW-0175">Coiled coil</keyword>
<dbReference type="Gene3D" id="2.60.120.10">
    <property type="entry name" value="Jelly Rolls"/>
    <property type="match status" value="1"/>
</dbReference>
<name>W7XK36_TETTS</name>
<dbReference type="eggNOG" id="KOG0498">
    <property type="taxonomic scope" value="Eukaryota"/>
</dbReference>
<dbReference type="PANTHER" id="PTHR45689:SF5">
    <property type="entry name" value="I[[H]] CHANNEL, ISOFORM E"/>
    <property type="match status" value="1"/>
</dbReference>
<evidence type="ECO:0000313" key="6">
    <source>
        <dbReference type="Proteomes" id="UP000009168"/>
    </source>
</evidence>
<keyword evidence="3" id="KW-0812">Transmembrane</keyword>
<evidence type="ECO:0000259" key="4">
    <source>
        <dbReference type="PROSITE" id="PS50042"/>
    </source>
</evidence>
<keyword evidence="6" id="KW-1185">Reference proteome</keyword>
<evidence type="ECO:0000256" key="2">
    <source>
        <dbReference type="SAM" id="MobiDB-lite"/>
    </source>
</evidence>
<dbReference type="EMBL" id="GG662840">
    <property type="protein sequence ID" value="EWS76181.1"/>
    <property type="molecule type" value="Genomic_DNA"/>
</dbReference>
<dbReference type="GO" id="GO:0098855">
    <property type="term" value="C:HCN channel complex"/>
    <property type="evidence" value="ECO:0007669"/>
    <property type="project" value="TreeGrafter"/>
</dbReference>
<proteinExistence type="predicted"/>
<feature type="region of interest" description="Disordered" evidence="2">
    <location>
        <begin position="982"/>
        <end position="1012"/>
    </location>
</feature>
<reference evidence="6" key="1">
    <citation type="journal article" date="2006" name="PLoS Biol.">
        <title>Macronuclear genome sequence of the ciliate Tetrahymena thermophila, a model eukaryote.</title>
        <authorList>
            <person name="Eisen J.A."/>
            <person name="Coyne R.S."/>
            <person name="Wu M."/>
            <person name="Wu D."/>
            <person name="Thiagarajan M."/>
            <person name="Wortman J.R."/>
            <person name="Badger J.H."/>
            <person name="Ren Q."/>
            <person name="Amedeo P."/>
            <person name="Jones K.M."/>
            <person name="Tallon L.J."/>
            <person name="Delcher A.L."/>
            <person name="Salzberg S.L."/>
            <person name="Silva J.C."/>
            <person name="Haas B.J."/>
            <person name="Majoros W.H."/>
            <person name="Farzad M."/>
            <person name="Carlton J.M."/>
            <person name="Smith R.K. Jr."/>
            <person name="Garg J."/>
            <person name="Pearlman R.E."/>
            <person name="Karrer K.M."/>
            <person name="Sun L."/>
            <person name="Manning G."/>
            <person name="Elde N.C."/>
            <person name="Turkewitz A.P."/>
            <person name="Asai D.J."/>
            <person name="Wilkes D.E."/>
            <person name="Wang Y."/>
            <person name="Cai H."/>
            <person name="Collins K."/>
            <person name="Stewart B.A."/>
            <person name="Lee S.R."/>
            <person name="Wilamowska K."/>
            <person name="Weinberg Z."/>
            <person name="Ruzzo W.L."/>
            <person name="Wloga D."/>
            <person name="Gaertig J."/>
            <person name="Frankel J."/>
            <person name="Tsao C.-C."/>
            <person name="Gorovsky M.A."/>
            <person name="Keeling P.J."/>
            <person name="Waller R.F."/>
            <person name="Patron N.J."/>
            <person name="Cherry J.M."/>
            <person name="Stover N.A."/>
            <person name="Krieger C.J."/>
            <person name="del Toro C."/>
            <person name="Ryder H.F."/>
            <person name="Williamson S.C."/>
            <person name="Barbeau R.A."/>
            <person name="Hamilton E.P."/>
            <person name="Orias E."/>
        </authorList>
    </citation>
    <scope>NUCLEOTIDE SEQUENCE [LARGE SCALE GENOMIC DNA]</scope>
    <source>
        <strain evidence="6">SB210</strain>
    </source>
</reference>
<dbReference type="Proteomes" id="UP000009168">
    <property type="component" value="Unassembled WGS sequence"/>
</dbReference>
<dbReference type="RefSeq" id="XP_012651228.1">
    <property type="nucleotide sequence ID" value="XM_012795774.1"/>
</dbReference>
<dbReference type="CDD" id="cd00038">
    <property type="entry name" value="CAP_ED"/>
    <property type="match status" value="1"/>
</dbReference>
<feature type="compositionally biased region" description="Polar residues" evidence="2">
    <location>
        <begin position="982"/>
        <end position="1000"/>
    </location>
</feature>
<sequence length="1077" mass="126768">MNLIYKQLKAQDVPWDHQLFQKLPFKQSDSEVESGSLFEVSRRDLSARCDEQTQSNTLNLTILQALNQAQTSRFRQVSFQPQQNNSNLQKPIPKDSQFMHSLNYSRNMNQDISNTAMNLENGQYGKNQPVRLMKVLKLLVNIQHFFRILSMNSRIFNKLTYNQHYLIGDVASIYSKNVQLKNGNKMLIILNNFQYFAFKFIQTLNIQVFAPSDLLIKAWHSLQSFLIIYSTFLLNLELFFQMDISNYQFLFQVLFVMSVLDVFVELNTGVLKQGNIIYDRGFILKSYLKKAFLHDFIGNIPLFFYITQGELNNTMKLVSNILYTFKWKKISKVLKQFSYYISYEKNYKNIFDLLKLLIFVIGICHFFCLFWHGLVMFEVSNGVTNNWLASKNLLDATIQERYIYSFYFLAVTMATVGYGDVTPQNKYEVLFCTITIFVTCVVYAFSLNTIGGIIENLEKRDKTYKENMQIIHSLMREEEVSSHLKIQISNYLQYLYKESNQIQKKQEKLIIEKLSTKLRNDLTLEIQGKYLNQIPLFKSIKEKDKIARIMEEQLYSPAETIFTQGDIDDCSLYYIVKGSVSLIFEPDQNSNNEAKQIELMEKKQYFGEISFITGSKRIFTAKAADFCRIYKINREKFLSVIKERDQDFENFQMIKEAITLNNNFKFCSIFCSTCKQGNHFSADCPKTHLTFTKQIIISRYNSYSPQIRVPFARRKIRLNYFKKIQQLHKYVYEINNRESLFDILDSIENGCNNFDQKEAEILFQLQLQNDYEKKTTQYQNNNIYINQNSIQSKNSTNNFDSQKKIQGIEQQQDKSNEIIKRLSIFEQQNLNNLQKNIEQISQANKKANKMQNIQVKKSFLVPDQIENEQKQIIQELMNSNLSNGEEQSDLNQLNEQNSNNNNEKNKNNDNNPINFEALRVQRGRSQILQQENILNLNNYNLNNPLLDIPKKNSIQIKIDSLKQLQQQFPQKNYMKKQISFQNSNSTGSQTTFISKQNNLGENQTNEKTTKTNDEINEFADQVSYQMLQIFDKAKIFKYYLPHYNYPEIIKKLDQHQLKRPHAQSISNKKKRCQNQIK</sequence>
<dbReference type="OrthoDB" id="421226at2759"/>
<dbReference type="InParanoid" id="W7XK36"/>
<dbReference type="SUPFAM" id="SSF81324">
    <property type="entry name" value="Voltage-gated potassium channels"/>
    <property type="match status" value="1"/>
</dbReference>
<dbReference type="InterPro" id="IPR018490">
    <property type="entry name" value="cNMP-bd_dom_sf"/>
</dbReference>
<dbReference type="InterPro" id="IPR013099">
    <property type="entry name" value="K_chnl_dom"/>
</dbReference>
<feature type="compositionally biased region" description="Low complexity" evidence="2">
    <location>
        <begin position="889"/>
        <end position="902"/>
    </location>
</feature>
<evidence type="ECO:0000256" key="3">
    <source>
        <dbReference type="SAM" id="Phobius"/>
    </source>
</evidence>
<feature type="region of interest" description="Disordered" evidence="2">
    <location>
        <begin position="1058"/>
        <end position="1077"/>
    </location>
</feature>
<feature type="transmembrane region" description="Helical" evidence="3">
    <location>
        <begin position="402"/>
        <end position="421"/>
    </location>
</feature>
<dbReference type="Gene3D" id="1.10.287.630">
    <property type="entry name" value="Helix hairpin bin"/>
    <property type="match status" value="1"/>
</dbReference>
<dbReference type="GeneID" id="24437640"/>
<feature type="transmembrane region" description="Helical" evidence="3">
    <location>
        <begin position="246"/>
        <end position="264"/>
    </location>
</feature>
<dbReference type="GO" id="GO:0035725">
    <property type="term" value="P:sodium ion transmembrane transport"/>
    <property type="evidence" value="ECO:0007669"/>
    <property type="project" value="TreeGrafter"/>
</dbReference>
<dbReference type="eggNOG" id="KOG0501">
    <property type="taxonomic scope" value="Eukaryota"/>
</dbReference>
<dbReference type="Pfam" id="PF07885">
    <property type="entry name" value="Ion_trans_2"/>
    <property type="match status" value="1"/>
</dbReference>
<dbReference type="AlphaFoldDB" id="W7XK36"/>
<feature type="domain" description="Cyclic nucleotide-binding" evidence="4">
    <location>
        <begin position="542"/>
        <end position="641"/>
    </location>
</feature>
<keyword evidence="3" id="KW-0472">Membrane</keyword>
<keyword evidence="3" id="KW-1133">Transmembrane helix</keyword>
<dbReference type="InterPro" id="IPR051413">
    <property type="entry name" value="K/Na_HCN_channel"/>
</dbReference>
<protein>
    <submittedName>
        <fullName evidence="5">Cation channel family protein</fullName>
    </submittedName>
</protein>
<dbReference type="InterPro" id="IPR000595">
    <property type="entry name" value="cNMP-bd_dom"/>
</dbReference>
<feature type="transmembrane region" description="Helical" evidence="3">
    <location>
        <begin position="428"/>
        <end position="446"/>
    </location>
</feature>
<feature type="coiled-coil region" evidence="1">
    <location>
        <begin position="808"/>
        <end position="853"/>
    </location>
</feature>
<dbReference type="GO" id="GO:0003254">
    <property type="term" value="P:regulation of membrane depolarization"/>
    <property type="evidence" value="ECO:0007669"/>
    <property type="project" value="TreeGrafter"/>
</dbReference>
<accession>W7XK36</accession>
<feature type="region of interest" description="Disordered" evidence="2">
    <location>
        <begin position="883"/>
        <end position="912"/>
    </location>
</feature>
<evidence type="ECO:0000256" key="1">
    <source>
        <dbReference type="SAM" id="Coils"/>
    </source>
</evidence>
<dbReference type="InterPro" id="IPR014710">
    <property type="entry name" value="RmlC-like_jellyroll"/>
</dbReference>
<evidence type="ECO:0000313" key="5">
    <source>
        <dbReference type="EMBL" id="EWS76181.1"/>
    </source>
</evidence>
<dbReference type="SMART" id="SM00100">
    <property type="entry name" value="cNMP"/>
    <property type="match status" value="1"/>
</dbReference>